<reference evidence="4 5" key="1">
    <citation type="submission" date="2023-03" db="EMBL/GenBank/DDBJ databases">
        <title>WGS of Gossypium arboreum.</title>
        <authorList>
            <person name="Yu D."/>
        </authorList>
    </citation>
    <scope>NUCLEOTIDE SEQUENCE [LARGE SCALE GENOMIC DNA]</scope>
    <source>
        <tissue evidence="4">Leaf</tissue>
    </source>
</reference>
<dbReference type="InterPro" id="IPR039391">
    <property type="entry name" value="Phytocyanin-like"/>
</dbReference>
<dbReference type="Gene3D" id="2.60.40.420">
    <property type="entry name" value="Cupredoxins - blue copper proteins"/>
    <property type="match status" value="3"/>
</dbReference>
<evidence type="ECO:0000313" key="5">
    <source>
        <dbReference type="Proteomes" id="UP001358586"/>
    </source>
</evidence>
<feature type="domain" description="Phytocyanin" evidence="3">
    <location>
        <begin position="155"/>
        <end position="263"/>
    </location>
</feature>
<comment type="caution">
    <text evidence="4">The sequence shown here is derived from an EMBL/GenBank/DDBJ whole genome shotgun (WGS) entry which is preliminary data.</text>
</comment>
<dbReference type="PROSITE" id="PS51485">
    <property type="entry name" value="PHYTOCYANIN"/>
    <property type="match status" value="3"/>
</dbReference>
<accession>A0ABR0PSX0</accession>
<evidence type="ECO:0000259" key="3">
    <source>
        <dbReference type="PROSITE" id="PS51485"/>
    </source>
</evidence>
<proteinExistence type="predicted"/>
<evidence type="ECO:0000256" key="1">
    <source>
        <dbReference type="SAM" id="MobiDB-lite"/>
    </source>
</evidence>
<feature type="region of interest" description="Disordered" evidence="1">
    <location>
        <begin position="128"/>
        <end position="148"/>
    </location>
</feature>
<dbReference type="PANTHER" id="PTHR33021">
    <property type="entry name" value="BLUE COPPER PROTEIN"/>
    <property type="match status" value="1"/>
</dbReference>
<organism evidence="4 5">
    <name type="scientific">Gossypium arboreum</name>
    <name type="common">Tree cotton</name>
    <name type="synonym">Gossypium nanking</name>
    <dbReference type="NCBI Taxonomy" id="29729"/>
    <lineage>
        <taxon>Eukaryota</taxon>
        <taxon>Viridiplantae</taxon>
        <taxon>Streptophyta</taxon>
        <taxon>Embryophyta</taxon>
        <taxon>Tracheophyta</taxon>
        <taxon>Spermatophyta</taxon>
        <taxon>Magnoliopsida</taxon>
        <taxon>eudicotyledons</taxon>
        <taxon>Gunneridae</taxon>
        <taxon>Pentapetalae</taxon>
        <taxon>rosids</taxon>
        <taxon>malvids</taxon>
        <taxon>Malvales</taxon>
        <taxon>Malvaceae</taxon>
        <taxon>Malvoideae</taxon>
        <taxon>Gossypium</taxon>
    </lineage>
</organism>
<dbReference type="Pfam" id="PF02298">
    <property type="entry name" value="Cu_bind_like"/>
    <property type="match status" value="3"/>
</dbReference>
<keyword evidence="2" id="KW-0732">Signal</keyword>
<evidence type="ECO:0000256" key="2">
    <source>
        <dbReference type="SAM" id="SignalP"/>
    </source>
</evidence>
<gene>
    <name evidence="4" type="ORF">PVK06_013571</name>
</gene>
<dbReference type="InterPro" id="IPR003245">
    <property type="entry name" value="Phytocyanin_dom"/>
</dbReference>
<sequence>MAMKIISMAALLVVLASSVLQSTYAATYTVGDTTGWTIPNNNPEFYDNWTDNKNFVVGDILVFNFTTGQHDVAEVNETAYDNCITTNPIVRYTTGPANVTLNRTGEYHFICTFAGHCGIGQKLSIDVRTGPSTAPTPGSTPNPSSSASSLGAIAADYEVGDDYGWDVPPSNSSEYYPSWANRYEFKVGDSAVFNWTGNHTAAHVRNQADYDNCNTNATEITLYAEAGVRVPFTTEGFHYFICTVGTHCEQGQKKMAMKIVSMTATLVVLASNMLQITYAATYTVGDTIGWVIPTGYTELYHNWTDNKNFLVGDILVFKFTTGEHDVAKVTEAAYNACRSANTILTRSTGPARITLNSIGDHHFICTFADHCAEGQKLSVEVRNGPRTAPVPGTSHNTTGTPPPPPNSASSLVATISLVFMSIGIQIAGGGRHFA</sequence>
<feature type="domain" description="Phytocyanin" evidence="3">
    <location>
        <begin position="26"/>
        <end position="129"/>
    </location>
</feature>
<feature type="region of interest" description="Disordered" evidence="1">
    <location>
        <begin position="383"/>
        <end position="407"/>
    </location>
</feature>
<name>A0ABR0PSX0_GOSAR</name>
<dbReference type="SUPFAM" id="SSF49503">
    <property type="entry name" value="Cupredoxins"/>
    <property type="match status" value="3"/>
</dbReference>
<dbReference type="Proteomes" id="UP001358586">
    <property type="component" value="Chromosome 5"/>
</dbReference>
<evidence type="ECO:0000313" key="4">
    <source>
        <dbReference type="EMBL" id="KAK5829778.1"/>
    </source>
</evidence>
<feature type="signal peptide" evidence="2">
    <location>
        <begin position="1"/>
        <end position="25"/>
    </location>
</feature>
<dbReference type="EMBL" id="JARKNE010000005">
    <property type="protein sequence ID" value="KAK5829778.1"/>
    <property type="molecule type" value="Genomic_DNA"/>
</dbReference>
<feature type="chain" id="PRO_5046459368" description="Phytocyanin domain-containing protein" evidence="2">
    <location>
        <begin position="26"/>
        <end position="434"/>
    </location>
</feature>
<dbReference type="CDD" id="cd13920">
    <property type="entry name" value="Stellacyanin"/>
    <property type="match status" value="1"/>
</dbReference>
<keyword evidence="5" id="KW-1185">Reference proteome</keyword>
<feature type="compositionally biased region" description="Low complexity" evidence="1">
    <location>
        <begin position="129"/>
        <end position="148"/>
    </location>
</feature>
<protein>
    <recommendedName>
        <fullName evidence="3">Phytocyanin domain-containing protein</fullName>
    </recommendedName>
</protein>
<feature type="domain" description="Phytocyanin" evidence="3">
    <location>
        <begin position="280"/>
        <end position="383"/>
    </location>
</feature>
<dbReference type="InterPro" id="IPR008972">
    <property type="entry name" value="Cupredoxin"/>
</dbReference>
<dbReference type="PANTHER" id="PTHR33021:SF496">
    <property type="entry name" value="OS08G0482700 PROTEIN"/>
    <property type="match status" value="1"/>
</dbReference>